<evidence type="ECO:0000313" key="3">
    <source>
        <dbReference type="Proteomes" id="UP000000768"/>
    </source>
</evidence>
<dbReference type="Gramene" id="OQU77703">
    <property type="protein sequence ID" value="OQU77703"/>
    <property type="gene ID" value="SORBI_3009G090632"/>
</dbReference>
<feature type="region of interest" description="Disordered" evidence="1">
    <location>
        <begin position="1"/>
        <end position="24"/>
    </location>
</feature>
<gene>
    <name evidence="2" type="ORF">SORBI_3009G090632</name>
</gene>
<reference evidence="3" key="2">
    <citation type="journal article" date="2018" name="Plant J.">
        <title>The Sorghum bicolor reference genome: improved assembly, gene annotations, a transcriptome atlas, and signatures of genome organization.</title>
        <authorList>
            <person name="McCormick R.F."/>
            <person name="Truong S.K."/>
            <person name="Sreedasyam A."/>
            <person name="Jenkins J."/>
            <person name="Shu S."/>
            <person name="Sims D."/>
            <person name="Kennedy M."/>
            <person name="Amirebrahimi M."/>
            <person name="Weers B.D."/>
            <person name="McKinley B."/>
            <person name="Mattison A."/>
            <person name="Morishige D.T."/>
            <person name="Grimwood J."/>
            <person name="Schmutz J."/>
            <person name="Mullet J.E."/>
        </authorList>
    </citation>
    <scope>NUCLEOTIDE SEQUENCE [LARGE SCALE GENOMIC DNA]</scope>
    <source>
        <strain evidence="3">cv. BTx623</strain>
    </source>
</reference>
<evidence type="ECO:0000313" key="2">
    <source>
        <dbReference type="EMBL" id="OQU77703.1"/>
    </source>
</evidence>
<name>A0A1Z5R1Q1_SORBI</name>
<organism evidence="2 3">
    <name type="scientific">Sorghum bicolor</name>
    <name type="common">Sorghum</name>
    <name type="synonym">Sorghum vulgare</name>
    <dbReference type="NCBI Taxonomy" id="4558"/>
    <lineage>
        <taxon>Eukaryota</taxon>
        <taxon>Viridiplantae</taxon>
        <taxon>Streptophyta</taxon>
        <taxon>Embryophyta</taxon>
        <taxon>Tracheophyta</taxon>
        <taxon>Spermatophyta</taxon>
        <taxon>Magnoliopsida</taxon>
        <taxon>Liliopsida</taxon>
        <taxon>Poales</taxon>
        <taxon>Poaceae</taxon>
        <taxon>PACMAD clade</taxon>
        <taxon>Panicoideae</taxon>
        <taxon>Andropogonodae</taxon>
        <taxon>Andropogoneae</taxon>
        <taxon>Sorghinae</taxon>
        <taxon>Sorghum</taxon>
    </lineage>
</organism>
<keyword evidence="3" id="KW-1185">Reference proteome</keyword>
<protein>
    <submittedName>
        <fullName evidence="2">Uncharacterized protein</fullName>
    </submittedName>
</protein>
<sequence>MARCSVPCARPTGGPAGGLPAARQPTVTYKNREKREKNWMRHLQPAARRALLLTRARRAARATRRPRAAVALSGSRGGGPYGLASWPHATTRLMVEAPPSSELSAAYARRLGPVVWRGVAAPVAPRWSGMVIPKAWHAVLPPLSAHGRWRAAASARWGPVASASLRRKRLSMSTHGHGKVARPTVARHGACMGRLRPGGPHHVAHETTRTSWSALVESNPVATGVVALHRTWRPGRIQIRATREQQRRPDLENKYEPLGVSSFLMLILELNLRI</sequence>
<accession>A0A1Z5R1Q1</accession>
<feature type="compositionally biased region" description="Low complexity" evidence="1">
    <location>
        <begin position="9"/>
        <end position="24"/>
    </location>
</feature>
<proteinExistence type="predicted"/>
<dbReference type="EMBL" id="CM000768">
    <property type="protein sequence ID" value="OQU77703.1"/>
    <property type="molecule type" value="Genomic_DNA"/>
</dbReference>
<dbReference type="InParanoid" id="A0A1Z5R1Q1"/>
<dbReference type="AlphaFoldDB" id="A0A1Z5R1Q1"/>
<reference evidence="2 3" key="1">
    <citation type="journal article" date="2009" name="Nature">
        <title>The Sorghum bicolor genome and the diversification of grasses.</title>
        <authorList>
            <person name="Paterson A.H."/>
            <person name="Bowers J.E."/>
            <person name="Bruggmann R."/>
            <person name="Dubchak I."/>
            <person name="Grimwood J."/>
            <person name="Gundlach H."/>
            <person name="Haberer G."/>
            <person name="Hellsten U."/>
            <person name="Mitros T."/>
            <person name="Poliakov A."/>
            <person name="Schmutz J."/>
            <person name="Spannagl M."/>
            <person name="Tang H."/>
            <person name="Wang X."/>
            <person name="Wicker T."/>
            <person name="Bharti A.K."/>
            <person name="Chapman J."/>
            <person name="Feltus F.A."/>
            <person name="Gowik U."/>
            <person name="Grigoriev I.V."/>
            <person name="Lyons E."/>
            <person name="Maher C.A."/>
            <person name="Martis M."/>
            <person name="Narechania A."/>
            <person name="Otillar R.P."/>
            <person name="Penning B.W."/>
            <person name="Salamov A.A."/>
            <person name="Wang Y."/>
            <person name="Zhang L."/>
            <person name="Carpita N.C."/>
            <person name="Freeling M."/>
            <person name="Gingle A.R."/>
            <person name="Hash C.T."/>
            <person name="Keller B."/>
            <person name="Klein P."/>
            <person name="Kresovich S."/>
            <person name="McCann M.C."/>
            <person name="Ming R."/>
            <person name="Peterson D.G."/>
            <person name="Mehboob-ur-Rahman"/>
            <person name="Ware D."/>
            <person name="Westhoff P."/>
            <person name="Mayer K.F."/>
            <person name="Messing J."/>
            <person name="Rokhsar D.S."/>
        </authorList>
    </citation>
    <scope>NUCLEOTIDE SEQUENCE [LARGE SCALE GENOMIC DNA]</scope>
    <source>
        <strain evidence="3">cv. BTx623</strain>
    </source>
</reference>
<dbReference type="Proteomes" id="UP000000768">
    <property type="component" value="Chromosome 9"/>
</dbReference>
<evidence type="ECO:0000256" key="1">
    <source>
        <dbReference type="SAM" id="MobiDB-lite"/>
    </source>
</evidence>